<reference evidence="1 2" key="1">
    <citation type="journal article" date="2019" name="Commun. Biol.">
        <title>The bagworm genome reveals a unique fibroin gene that provides high tensile strength.</title>
        <authorList>
            <person name="Kono N."/>
            <person name="Nakamura H."/>
            <person name="Ohtoshi R."/>
            <person name="Tomita M."/>
            <person name="Numata K."/>
            <person name="Arakawa K."/>
        </authorList>
    </citation>
    <scope>NUCLEOTIDE SEQUENCE [LARGE SCALE GENOMIC DNA]</scope>
</reference>
<dbReference type="AlphaFoldDB" id="A0A4C1TN16"/>
<evidence type="ECO:0000313" key="2">
    <source>
        <dbReference type="Proteomes" id="UP000299102"/>
    </source>
</evidence>
<dbReference type="Proteomes" id="UP000299102">
    <property type="component" value="Unassembled WGS sequence"/>
</dbReference>
<dbReference type="EMBL" id="BGZK01000067">
    <property type="protein sequence ID" value="GBP14878.1"/>
    <property type="molecule type" value="Genomic_DNA"/>
</dbReference>
<evidence type="ECO:0000313" key="1">
    <source>
        <dbReference type="EMBL" id="GBP14878.1"/>
    </source>
</evidence>
<proteinExistence type="predicted"/>
<comment type="caution">
    <text evidence="1">The sequence shown here is derived from an EMBL/GenBank/DDBJ whole genome shotgun (WGS) entry which is preliminary data.</text>
</comment>
<keyword evidence="2" id="KW-1185">Reference proteome</keyword>
<sequence length="146" mass="15941">MYIKISPRCTDGKNPVNCIHTESFSYNVGPLGSPGNVLFGKDLLLSMADASDTGRTYVFVTGFSVFKSYLIPCDYLINIYSRAGARSDCPMFPPNGGDISRAWRAAAAQPHKTALLPGLRYLTGAGRKIKTIYSTIPDRESAPDER</sequence>
<gene>
    <name evidence="1" type="ORF">EVAR_75459_1</name>
</gene>
<accession>A0A4C1TN16</accession>
<protein>
    <submittedName>
        <fullName evidence="1">Uncharacterized protein</fullName>
    </submittedName>
</protein>
<name>A0A4C1TN16_EUMVA</name>
<organism evidence="1 2">
    <name type="scientific">Eumeta variegata</name>
    <name type="common">Bagworm moth</name>
    <name type="synonym">Eumeta japonica</name>
    <dbReference type="NCBI Taxonomy" id="151549"/>
    <lineage>
        <taxon>Eukaryota</taxon>
        <taxon>Metazoa</taxon>
        <taxon>Ecdysozoa</taxon>
        <taxon>Arthropoda</taxon>
        <taxon>Hexapoda</taxon>
        <taxon>Insecta</taxon>
        <taxon>Pterygota</taxon>
        <taxon>Neoptera</taxon>
        <taxon>Endopterygota</taxon>
        <taxon>Lepidoptera</taxon>
        <taxon>Glossata</taxon>
        <taxon>Ditrysia</taxon>
        <taxon>Tineoidea</taxon>
        <taxon>Psychidae</taxon>
        <taxon>Oiketicinae</taxon>
        <taxon>Eumeta</taxon>
    </lineage>
</organism>